<dbReference type="InterPro" id="IPR011990">
    <property type="entry name" value="TPR-like_helical_dom_sf"/>
</dbReference>
<dbReference type="Proteomes" id="UP000051084">
    <property type="component" value="Unassembled WGS sequence"/>
</dbReference>
<dbReference type="InterPro" id="IPR010982">
    <property type="entry name" value="Lambda_DNA-bd_dom_sf"/>
</dbReference>
<accession>A0A0R1UQ97</accession>
<protein>
    <submittedName>
        <fullName evidence="2">Transcriptional regulator, xre family</fullName>
    </submittedName>
</protein>
<dbReference type="InterPro" id="IPR053163">
    <property type="entry name" value="HTH-type_regulator_Rgg"/>
</dbReference>
<evidence type="ECO:0000259" key="1">
    <source>
        <dbReference type="PROSITE" id="PS50943"/>
    </source>
</evidence>
<dbReference type="OrthoDB" id="1150409at2"/>
<sequence>MQELETEIAQIIKQRRQAMGLSQGQLADGICSQPTISSIEKGNYLPNASMFIELCRRLEISLDHEFLQTSLQFGLQAQFSKHVFNLCKQHQYAEMLEYLDSPAVINGLTNNHDFQVYYYYYGCAYFRVTGYELLTRHYLKMALAYTMAGQVKQPQNEIELLLINSLAFISHRLGDDEQASELFKLAITALNSYDYQRENLNVVNYQYGLFLIDQHRYETAAQVLQAGIDRVHQLESYFMLPEYALALVKCYDALRDDEKRDKYQAYQLIFK</sequence>
<comment type="caution">
    <text evidence="2">The sequence shown here is derived from an EMBL/GenBank/DDBJ whole genome shotgun (WGS) entry which is preliminary data.</text>
</comment>
<feature type="domain" description="HTH cro/C1-type" evidence="1">
    <location>
        <begin position="12"/>
        <end position="66"/>
    </location>
</feature>
<keyword evidence="3" id="KW-1185">Reference proteome</keyword>
<organism evidence="2 3">
    <name type="scientific">Limosilactobacillus equigenerosi DSM 18793 = JCM 14505</name>
    <dbReference type="NCBI Taxonomy" id="1423742"/>
    <lineage>
        <taxon>Bacteria</taxon>
        <taxon>Bacillati</taxon>
        <taxon>Bacillota</taxon>
        <taxon>Bacilli</taxon>
        <taxon>Lactobacillales</taxon>
        <taxon>Lactobacillaceae</taxon>
        <taxon>Limosilactobacillus</taxon>
    </lineage>
</organism>
<dbReference type="SMART" id="SM00530">
    <property type="entry name" value="HTH_XRE"/>
    <property type="match status" value="1"/>
</dbReference>
<dbReference type="GO" id="GO:0003677">
    <property type="term" value="F:DNA binding"/>
    <property type="evidence" value="ECO:0007669"/>
    <property type="project" value="InterPro"/>
</dbReference>
<evidence type="ECO:0000313" key="2">
    <source>
        <dbReference type="EMBL" id="KRL94996.1"/>
    </source>
</evidence>
<dbReference type="SUPFAM" id="SSF47413">
    <property type="entry name" value="lambda repressor-like DNA-binding domains"/>
    <property type="match status" value="1"/>
</dbReference>
<dbReference type="EMBL" id="AZGC01000026">
    <property type="protein sequence ID" value="KRL94996.1"/>
    <property type="molecule type" value="Genomic_DNA"/>
</dbReference>
<dbReference type="STRING" id="417373.GCA_001570685_00203"/>
<dbReference type="PANTHER" id="PTHR37038">
    <property type="entry name" value="TRANSCRIPTIONAL REGULATOR-RELATED"/>
    <property type="match status" value="1"/>
</dbReference>
<gene>
    <name evidence="2" type="ORF">FC21_GL001041</name>
</gene>
<dbReference type="CDD" id="cd00093">
    <property type="entry name" value="HTH_XRE"/>
    <property type="match status" value="1"/>
</dbReference>
<proteinExistence type="predicted"/>
<dbReference type="Pfam" id="PF01381">
    <property type="entry name" value="HTH_3"/>
    <property type="match status" value="1"/>
</dbReference>
<dbReference type="PROSITE" id="PS50943">
    <property type="entry name" value="HTH_CROC1"/>
    <property type="match status" value="1"/>
</dbReference>
<dbReference type="PANTHER" id="PTHR37038:SF14">
    <property type="entry name" value="TRANSCRIPTIONAL ACTIVATOR"/>
    <property type="match status" value="1"/>
</dbReference>
<dbReference type="PATRIC" id="fig|1423742.4.peg.1083"/>
<dbReference type="RefSeq" id="WP_056995510.1">
    <property type="nucleotide sequence ID" value="NZ_AZGC01000026.1"/>
</dbReference>
<name>A0A0R1UQ97_9LACO</name>
<dbReference type="InterPro" id="IPR001387">
    <property type="entry name" value="Cro/C1-type_HTH"/>
</dbReference>
<dbReference type="AlphaFoldDB" id="A0A0R1UQ97"/>
<dbReference type="Gene3D" id="1.25.40.10">
    <property type="entry name" value="Tetratricopeptide repeat domain"/>
    <property type="match status" value="1"/>
</dbReference>
<evidence type="ECO:0000313" key="3">
    <source>
        <dbReference type="Proteomes" id="UP000051084"/>
    </source>
</evidence>
<reference evidence="2 3" key="1">
    <citation type="journal article" date="2015" name="Genome Announc.">
        <title>Expanding the biotechnology potential of lactobacilli through comparative genomics of 213 strains and associated genera.</title>
        <authorList>
            <person name="Sun Z."/>
            <person name="Harris H.M."/>
            <person name="McCann A."/>
            <person name="Guo C."/>
            <person name="Argimon S."/>
            <person name="Zhang W."/>
            <person name="Yang X."/>
            <person name="Jeffery I.B."/>
            <person name="Cooney J.C."/>
            <person name="Kagawa T.F."/>
            <person name="Liu W."/>
            <person name="Song Y."/>
            <person name="Salvetti E."/>
            <person name="Wrobel A."/>
            <person name="Rasinkangas P."/>
            <person name="Parkhill J."/>
            <person name="Rea M.C."/>
            <person name="O'Sullivan O."/>
            <person name="Ritari J."/>
            <person name="Douillard F.P."/>
            <person name="Paul Ross R."/>
            <person name="Yang R."/>
            <person name="Briner A.E."/>
            <person name="Felis G.E."/>
            <person name="de Vos W.M."/>
            <person name="Barrangou R."/>
            <person name="Klaenhammer T.R."/>
            <person name="Caufield P.W."/>
            <person name="Cui Y."/>
            <person name="Zhang H."/>
            <person name="O'Toole P.W."/>
        </authorList>
    </citation>
    <scope>NUCLEOTIDE SEQUENCE [LARGE SCALE GENOMIC DNA]</scope>
    <source>
        <strain evidence="2 3">DSM 18793</strain>
    </source>
</reference>